<dbReference type="EMBL" id="FNAE01000008">
    <property type="protein sequence ID" value="SDF44290.1"/>
    <property type="molecule type" value="Genomic_DNA"/>
</dbReference>
<reference evidence="1 4" key="2">
    <citation type="submission" date="2023-11" db="EMBL/GenBank/DDBJ databases">
        <title>MicrobeMod: A computational toolkit for identifying prokaryotic methylation and restriction-modification with nanopore sequencing.</title>
        <authorList>
            <person name="Crits-Christoph A."/>
            <person name="Kang S.C."/>
            <person name="Lee H."/>
            <person name="Ostrov N."/>
        </authorList>
    </citation>
    <scope>NUCLEOTIDE SEQUENCE [LARGE SCALE GENOMIC DNA]</scope>
    <source>
        <strain evidence="1 4">ATCC BAA-571</strain>
    </source>
</reference>
<evidence type="ECO:0000313" key="4">
    <source>
        <dbReference type="Proteomes" id="UP001278050"/>
    </source>
</evidence>
<keyword evidence="4" id="KW-1185">Reference proteome</keyword>
<organism evidence="2 3">
    <name type="scientific">Ectopseudomonas alcaliphila</name>
    <dbReference type="NCBI Taxonomy" id="101564"/>
    <lineage>
        <taxon>Bacteria</taxon>
        <taxon>Pseudomonadati</taxon>
        <taxon>Pseudomonadota</taxon>
        <taxon>Gammaproteobacteria</taxon>
        <taxon>Pseudomonadales</taxon>
        <taxon>Pseudomonadaceae</taxon>
        <taxon>Ectopseudomonas</taxon>
    </lineage>
</organism>
<gene>
    <name evidence="2" type="ORF">SAMN05216575_10817</name>
    <name evidence="1" type="ORF">SIM71_24350</name>
</gene>
<evidence type="ECO:0000313" key="1">
    <source>
        <dbReference type="EMBL" id="MDX5995208.1"/>
    </source>
</evidence>
<evidence type="ECO:0000313" key="3">
    <source>
        <dbReference type="Proteomes" id="UP000182413"/>
    </source>
</evidence>
<name>A0A1G7L5G9_9GAMM</name>
<dbReference type="AlphaFoldDB" id="A0A1G7L5G9"/>
<protein>
    <submittedName>
        <fullName evidence="1">DUF2802 domain-containing protein</fullName>
    </submittedName>
</protein>
<dbReference type="Proteomes" id="UP001278050">
    <property type="component" value="Unassembled WGS sequence"/>
</dbReference>
<dbReference type="EMBL" id="JAWXXP010000001">
    <property type="protein sequence ID" value="MDX5995208.1"/>
    <property type="molecule type" value="Genomic_DNA"/>
</dbReference>
<evidence type="ECO:0000313" key="2">
    <source>
        <dbReference type="EMBL" id="SDF44290.1"/>
    </source>
</evidence>
<dbReference type="RefSeq" id="WP_074681210.1">
    <property type="nucleotide sequence ID" value="NZ_CBCSET010000005.1"/>
</dbReference>
<dbReference type="InterPro" id="IPR021244">
    <property type="entry name" value="DUF2802"/>
</dbReference>
<dbReference type="OrthoDB" id="7068231at2"/>
<reference evidence="2 3" key="1">
    <citation type="submission" date="2016-10" db="EMBL/GenBank/DDBJ databases">
        <authorList>
            <person name="de Groot N.N."/>
        </authorList>
    </citation>
    <scope>NUCLEOTIDE SEQUENCE [LARGE SCALE GENOMIC DNA]</scope>
    <source>
        <strain evidence="2 3">JCM 10630</strain>
    </source>
</reference>
<dbReference type="Pfam" id="PF10975">
    <property type="entry name" value="DUF2802"/>
    <property type="match status" value="1"/>
</dbReference>
<sequence>MSEFAMLAAALAFVALLCVALGIVCKGLYRNQQRLLDEQAKRDAVRDARIRELSKRLDAYLTGSIRMGEELHELRRVVAPLPDKVSQIEQRDPSSLSFTQAARLVGMGASVEDLTQSCGLSKAEAELISRLHTPKAGQPQ</sequence>
<dbReference type="Proteomes" id="UP000182413">
    <property type="component" value="Unassembled WGS sequence"/>
</dbReference>
<accession>A0A1G7L5G9</accession>
<proteinExistence type="predicted"/>